<protein>
    <submittedName>
        <fullName evidence="1">Uncharacterized protein</fullName>
    </submittedName>
</protein>
<name>A0A2C9VEJ3_MANES</name>
<evidence type="ECO:0000313" key="1">
    <source>
        <dbReference type="EMBL" id="OAY43636.1"/>
    </source>
</evidence>
<organism evidence="1">
    <name type="scientific">Manihot esculenta</name>
    <name type="common">Cassava</name>
    <name type="synonym">Jatropha manihot</name>
    <dbReference type="NCBI Taxonomy" id="3983"/>
    <lineage>
        <taxon>Eukaryota</taxon>
        <taxon>Viridiplantae</taxon>
        <taxon>Streptophyta</taxon>
        <taxon>Embryophyta</taxon>
        <taxon>Tracheophyta</taxon>
        <taxon>Spermatophyta</taxon>
        <taxon>Magnoliopsida</taxon>
        <taxon>eudicotyledons</taxon>
        <taxon>Gunneridae</taxon>
        <taxon>Pentapetalae</taxon>
        <taxon>rosids</taxon>
        <taxon>fabids</taxon>
        <taxon>Malpighiales</taxon>
        <taxon>Euphorbiaceae</taxon>
        <taxon>Crotonoideae</taxon>
        <taxon>Manihoteae</taxon>
        <taxon>Manihot</taxon>
    </lineage>
</organism>
<dbReference type="EMBL" id="CM004394">
    <property type="protein sequence ID" value="OAY43636.1"/>
    <property type="molecule type" value="Genomic_DNA"/>
</dbReference>
<proteinExistence type="predicted"/>
<accession>A0A2C9VEJ3</accession>
<dbReference type="AlphaFoldDB" id="A0A2C9VEJ3"/>
<reference evidence="1" key="1">
    <citation type="submission" date="2016-02" db="EMBL/GenBank/DDBJ databases">
        <title>WGS assembly of Manihot esculenta.</title>
        <authorList>
            <person name="Bredeson J.V."/>
            <person name="Prochnik S.E."/>
            <person name="Lyons J.B."/>
            <person name="Schmutz J."/>
            <person name="Grimwood J."/>
            <person name="Vrebalov J."/>
            <person name="Bart R.S."/>
            <person name="Amuge T."/>
            <person name="Ferguson M.E."/>
            <person name="Green R."/>
            <person name="Putnam N."/>
            <person name="Stites J."/>
            <person name="Rounsley S."/>
            <person name="Rokhsar D.S."/>
        </authorList>
    </citation>
    <scope>NUCLEOTIDE SEQUENCE [LARGE SCALE GENOMIC DNA]</scope>
    <source>
        <tissue evidence="1">Leaf</tissue>
    </source>
</reference>
<gene>
    <name evidence="1" type="ORF">MANES_08G085200</name>
</gene>
<sequence>MVKRNITHLGDSGSSLIPPIPYLKIYIYRKNYRY</sequence>